<comment type="caution">
    <text evidence="2">The sequence shown here is derived from an EMBL/GenBank/DDBJ whole genome shotgun (WGS) entry which is preliminary data.</text>
</comment>
<protein>
    <recommendedName>
        <fullName evidence="4">Retrovirus-related Pol polyprotein from transposon TNT 1-94</fullName>
    </recommendedName>
</protein>
<accession>A0ABQ9J9Q9</accession>
<evidence type="ECO:0000313" key="2">
    <source>
        <dbReference type="EMBL" id="KAJ8974197.1"/>
    </source>
</evidence>
<evidence type="ECO:0000256" key="1">
    <source>
        <dbReference type="SAM" id="MobiDB-lite"/>
    </source>
</evidence>
<name>A0ABQ9J9Q9_9CUCU</name>
<sequence>GFIDGQQKKDSPFIYWVRKAYIDRSYVLHNCQHFPQMAKRVTAYPLQQLFPSGKVRGRASPASLASSRKILTSARRAENPNKKGWVEAVIDEVLGDRIYFCKLVKEDLVWKRHLNQIIKGPECDSDRGTENEEIISDNSVGFDKFYSKLQDLEVGNKKGIDSVPGLSEKPNVNLVNVNKSIGSTFPKEHAIQKEPATDTKPNEDLRDKDKITTPNSPLDELKELAKPLNINTVPKIENDDSPNSRPRESTFNLSKAMPIISLPTFSGKYDEWNAFIDLFTVLVDKNEHFSPAQKFIYLKTHLAGEPLTEVREMLVTDDNYKTALDLLKKRYSNKLVIINSDLKALIETPNVTKGDASNLRRFLSHIKQHINSLKSLKVPVDTWDLMLIYLLSHKLDFRTHQSYELEKPSNDLPKLVGLIDFIEKRCTALENVTVPDTKYKPRLTHVANTSHETKTILSIVVSSSNRARIPINVNLYKITNYVLIVLVVDILLPNVHRMDKLKTHR</sequence>
<dbReference type="EMBL" id="JAPWTJ010001037">
    <property type="protein sequence ID" value="KAJ8974197.1"/>
    <property type="molecule type" value="Genomic_DNA"/>
</dbReference>
<dbReference type="PANTHER" id="PTHR22954">
    <property type="entry name" value="RETROVIRAL PROTEASE-RELATED"/>
    <property type="match status" value="1"/>
</dbReference>
<dbReference type="InterPro" id="IPR005312">
    <property type="entry name" value="DUF1759"/>
</dbReference>
<feature type="non-terminal residue" evidence="2">
    <location>
        <position position="1"/>
    </location>
</feature>
<proteinExistence type="predicted"/>
<dbReference type="Proteomes" id="UP001162164">
    <property type="component" value="Unassembled WGS sequence"/>
</dbReference>
<organism evidence="2 3">
    <name type="scientific">Molorchus minor</name>
    <dbReference type="NCBI Taxonomy" id="1323400"/>
    <lineage>
        <taxon>Eukaryota</taxon>
        <taxon>Metazoa</taxon>
        <taxon>Ecdysozoa</taxon>
        <taxon>Arthropoda</taxon>
        <taxon>Hexapoda</taxon>
        <taxon>Insecta</taxon>
        <taxon>Pterygota</taxon>
        <taxon>Neoptera</taxon>
        <taxon>Endopterygota</taxon>
        <taxon>Coleoptera</taxon>
        <taxon>Polyphaga</taxon>
        <taxon>Cucujiformia</taxon>
        <taxon>Chrysomeloidea</taxon>
        <taxon>Cerambycidae</taxon>
        <taxon>Lamiinae</taxon>
        <taxon>Monochamini</taxon>
        <taxon>Molorchus</taxon>
    </lineage>
</organism>
<dbReference type="PANTHER" id="PTHR22954:SF3">
    <property type="entry name" value="PROTEIN CBG08539"/>
    <property type="match status" value="1"/>
</dbReference>
<keyword evidence="3" id="KW-1185">Reference proteome</keyword>
<evidence type="ECO:0000313" key="3">
    <source>
        <dbReference type="Proteomes" id="UP001162164"/>
    </source>
</evidence>
<dbReference type="Pfam" id="PF03564">
    <property type="entry name" value="DUF1759"/>
    <property type="match status" value="1"/>
</dbReference>
<reference evidence="2" key="1">
    <citation type="journal article" date="2023" name="Insect Mol. Biol.">
        <title>Genome sequencing provides insights into the evolution of gene families encoding plant cell wall-degrading enzymes in longhorned beetles.</title>
        <authorList>
            <person name="Shin N.R."/>
            <person name="Okamura Y."/>
            <person name="Kirsch R."/>
            <person name="Pauchet Y."/>
        </authorList>
    </citation>
    <scope>NUCLEOTIDE SEQUENCE</scope>
    <source>
        <strain evidence="2">MMC_N1</strain>
    </source>
</reference>
<evidence type="ECO:0008006" key="4">
    <source>
        <dbReference type="Google" id="ProtNLM"/>
    </source>
</evidence>
<gene>
    <name evidence="2" type="ORF">NQ317_011342</name>
</gene>
<feature type="compositionally biased region" description="Basic and acidic residues" evidence="1">
    <location>
        <begin position="186"/>
        <end position="211"/>
    </location>
</feature>
<feature type="region of interest" description="Disordered" evidence="1">
    <location>
        <begin position="186"/>
        <end position="217"/>
    </location>
</feature>